<dbReference type="InterPro" id="IPR044730">
    <property type="entry name" value="RNase_H-like_dom_plant"/>
</dbReference>
<organism evidence="1 2">
    <name type="scientific">Hibiscus sabdariffa</name>
    <name type="common">roselle</name>
    <dbReference type="NCBI Taxonomy" id="183260"/>
    <lineage>
        <taxon>Eukaryota</taxon>
        <taxon>Viridiplantae</taxon>
        <taxon>Streptophyta</taxon>
        <taxon>Embryophyta</taxon>
        <taxon>Tracheophyta</taxon>
        <taxon>Spermatophyta</taxon>
        <taxon>Magnoliopsida</taxon>
        <taxon>eudicotyledons</taxon>
        <taxon>Gunneridae</taxon>
        <taxon>Pentapetalae</taxon>
        <taxon>rosids</taxon>
        <taxon>malvids</taxon>
        <taxon>Malvales</taxon>
        <taxon>Malvaceae</taxon>
        <taxon>Malvoideae</taxon>
        <taxon>Hibiscus</taxon>
    </lineage>
</organism>
<accession>A0ABR2QL87</accession>
<gene>
    <name evidence="1" type="ORF">V6N11_083205</name>
</gene>
<dbReference type="PANTHER" id="PTHR47723:SF19">
    <property type="entry name" value="POLYNUCLEOTIDYL TRANSFERASE, RIBONUCLEASE H-LIKE SUPERFAMILY PROTEIN"/>
    <property type="match status" value="1"/>
</dbReference>
<reference evidence="1 2" key="1">
    <citation type="journal article" date="2024" name="G3 (Bethesda)">
        <title>Genome assembly of Hibiscus sabdariffa L. provides insights into metabolisms of medicinal natural products.</title>
        <authorList>
            <person name="Kim T."/>
        </authorList>
    </citation>
    <scope>NUCLEOTIDE SEQUENCE [LARGE SCALE GENOMIC DNA]</scope>
    <source>
        <strain evidence="1">TK-2024</strain>
        <tissue evidence="1">Old leaves</tissue>
    </source>
</reference>
<dbReference type="CDD" id="cd06222">
    <property type="entry name" value="RNase_H_like"/>
    <property type="match status" value="1"/>
</dbReference>
<dbReference type="Proteomes" id="UP001396334">
    <property type="component" value="Unassembled WGS sequence"/>
</dbReference>
<dbReference type="PANTHER" id="PTHR47723">
    <property type="entry name" value="OS05G0353850 PROTEIN"/>
    <property type="match status" value="1"/>
</dbReference>
<sequence>MNDLLKWQAPPRDCLCLNTDVAVSFPGRLGVIGGVLRDYSGVWIKAARLSVQSDSSVAIRVILDPLAMTSSLPLPRAIALFSNRDWSIDFIWVPREHNMVADGLSKLSPPPDYQLETFDDVPESILPFLVRDRDGPPYCRRSSVASSSSYVLS</sequence>
<name>A0ABR2QL87_9ROSI</name>
<keyword evidence="2" id="KW-1185">Reference proteome</keyword>
<evidence type="ECO:0008006" key="3">
    <source>
        <dbReference type="Google" id="ProtNLM"/>
    </source>
</evidence>
<comment type="caution">
    <text evidence="1">The sequence shown here is derived from an EMBL/GenBank/DDBJ whole genome shotgun (WGS) entry which is preliminary data.</text>
</comment>
<protein>
    <recommendedName>
        <fullName evidence="3">RNase H type-1 domain-containing protein</fullName>
    </recommendedName>
</protein>
<dbReference type="InterPro" id="IPR053151">
    <property type="entry name" value="RNase_H-like"/>
</dbReference>
<dbReference type="EMBL" id="JBBPBN010000036">
    <property type="protein sequence ID" value="KAK9001421.1"/>
    <property type="molecule type" value="Genomic_DNA"/>
</dbReference>
<proteinExistence type="predicted"/>
<evidence type="ECO:0000313" key="2">
    <source>
        <dbReference type="Proteomes" id="UP001396334"/>
    </source>
</evidence>
<evidence type="ECO:0000313" key="1">
    <source>
        <dbReference type="EMBL" id="KAK9001421.1"/>
    </source>
</evidence>